<dbReference type="AlphaFoldDB" id="A0A922SWB4"/>
<evidence type="ECO:0000313" key="10">
    <source>
        <dbReference type="Proteomes" id="UP000249757"/>
    </source>
</evidence>
<evidence type="ECO:0000256" key="7">
    <source>
        <dbReference type="SAM" id="MobiDB-lite"/>
    </source>
</evidence>
<organism evidence="9 10">
    <name type="scientific">Pyrenophora tritici-repentis</name>
    <dbReference type="NCBI Taxonomy" id="45151"/>
    <lineage>
        <taxon>Eukaryota</taxon>
        <taxon>Fungi</taxon>
        <taxon>Dikarya</taxon>
        <taxon>Ascomycota</taxon>
        <taxon>Pezizomycotina</taxon>
        <taxon>Dothideomycetes</taxon>
        <taxon>Pleosporomycetidae</taxon>
        <taxon>Pleosporales</taxon>
        <taxon>Pleosporineae</taxon>
        <taxon>Pleosporaceae</taxon>
        <taxon>Pyrenophora</taxon>
    </lineage>
</organism>
<reference evidence="10" key="1">
    <citation type="journal article" date="2022" name="Microb. Genom.">
        <title>A global pangenome for the wheat fungal pathogen Pyrenophora tritici-repentis and prediction of effector protein structural homology.</title>
        <authorList>
            <person name="Moolhuijzen P.M."/>
            <person name="See P.T."/>
            <person name="Shi G."/>
            <person name="Powell H.R."/>
            <person name="Cockram J."/>
            <person name="Jorgensen L.N."/>
            <person name="Benslimane H."/>
            <person name="Strelkov S.E."/>
            <person name="Turner J."/>
            <person name="Liu Z."/>
            <person name="Moffat C.S."/>
        </authorList>
    </citation>
    <scope>NUCLEOTIDE SEQUENCE [LARGE SCALE GENOMIC DNA]</scope>
</reference>
<gene>
    <name evidence="9" type="ORF">Ptr86124_011742</name>
</gene>
<keyword evidence="5" id="KW-0804">Transcription</keyword>
<name>A0A922SWB4_9PLEO</name>
<dbReference type="GO" id="GO:0003677">
    <property type="term" value="F:DNA binding"/>
    <property type="evidence" value="ECO:0007669"/>
    <property type="project" value="UniProtKB-KW"/>
</dbReference>
<accession>A0A922SWB4</accession>
<comment type="caution">
    <text evidence="9">The sequence shown here is derived from an EMBL/GenBank/DDBJ whole genome shotgun (WGS) entry which is preliminary data.</text>
</comment>
<evidence type="ECO:0000313" key="9">
    <source>
        <dbReference type="EMBL" id="KAI1509202.1"/>
    </source>
</evidence>
<evidence type="ECO:0000256" key="1">
    <source>
        <dbReference type="ARBA" id="ARBA00022723"/>
    </source>
</evidence>
<dbReference type="Proteomes" id="UP000249757">
    <property type="component" value="Unassembled WGS sequence"/>
</dbReference>
<dbReference type="EMBL" id="NRDI02000021">
    <property type="protein sequence ID" value="KAI1509202.1"/>
    <property type="molecule type" value="Genomic_DNA"/>
</dbReference>
<keyword evidence="2" id="KW-0862">Zinc</keyword>
<feature type="domain" description="Xylanolytic transcriptional activator regulatory" evidence="8">
    <location>
        <begin position="260"/>
        <end position="335"/>
    </location>
</feature>
<evidence type="ECO:0000256" key="2">
    <source>
        <dbReference type="ARBA" id="ARBA00022833"/>
    </source>
</evidence>
<dbReference type="GO" id="GO:0006351">
    <property type="term" value="P:DNA-templated transcription"/>
    <property type="evidence" value="ECO:0007669"/>
    <property type="project" value="InterPro"/>
</dbReference>
<dbReference type="SMART" id="SM00906">
    <property type="entry name" value="Fungal_trans"/>
    <property type="match status" value="1"/>
</dbReference>
<proteinExistence type="predicted"/>
<feature type="region of interest" description="Disordered" evidence="7">
    <location>
        <begin position="42"/>
        <end position="69"/>
    </location>
</feature>
<keyword evidence="10" id="KW-1185">Reference proteome</keyword>
<evidence type="ECO:0000256" key="3">
    <source>
        <dbReference type="ARBA" id="ARBA00023015"/>
    </source>
</evidence>
<evidence type="ECO:0000256" key="5">
    <source>
        <dbReference type="ARBA" id="ARBA00023163"/>
    </source>
</evidence>
<evidence type="ECO:0000259" key="8">
    <source>
        <dbReference type="SMART" id="SM00906"/>
    </source>
</evidence>
<sequence>MSSQQIQPLNKFSRRKRNDEYTLRLEEQIQVLTAKLQALEEQRGADSSARGDASTARSPITNPSGELASNDWGDFEMHSAPAIGEISQLMWRMKLGTDGDVSFIGPSTNFHLSQNVEDNAEGPLITVRNNQLSGAYIASAPDSNRDTYLYDSNLHLRLFSIFVEDLNKQYDFIDPSRLDEVISPYNPHNTSPLSLLQSAIFATASCFLEDAEAIDIGKVFATQAEKILQQCYRAYPGVVVVETLLILGWRELTLDNDNMAWMYNCMCSGLTTHLGLHAVTLQDNASTPSKRQSSRIIAFWRSFWFDRIATFSLGRHCVIPVKRIRTRFPKSTYPSSMSLSQLVFDHECRFLMIFDTFMEQIYSFDFYEMEEGKEDSYCLMPVTRYFVCIKAWIFSSRARSVAAAAAFSHSTCSITWVYSSSKDRFSEKIPPAAYIELANRWKVVRALPLELSYPLGQAFKDGSAQQGQSRAAQIDVLRNDDSTDGLGIHDATSGLGQTFHAFDGFPFDLWPLDNLQGVTDVGADILDPADPFRDASFP</sequence>
<keyword evidence="1" id="KW-0479">Metal-binding</keyword>
<keyword evidence="4" id="KW-0238">DNA-binding</keyword>
<dbReference type="InterPro" id="IPR051615">
    <property type="entry name" value="Transcr_Regulatory_Elem"/>
</dbReference>
<dbReference type="PANTHER" id="PTHR31313:SF81">
    <property type="entry name" value="TY1 ENHANCER ACTIVATOR"/>
    <property type="match status" value="1"/>
</dbReference>
<dbReference type="Pfam" id="PF04082">
    <property type="entry name" value="Fungal_trans"/>
    <property type="match status" value="1"/>
</dbReference>
<keyword evidence="3" id="KW-0805">Transcription regulation</keyword>
<evidence type="ECO:0000256" key="6">
    <source>
        <dbReference type="ARBA" id="ARBA00023242"/>
    </source>
</evidence>
<evidence type="ECO:0000256" key="4">
    <source>
        <dbReference type="ARBA" id="ARBA00023125"/>
    </source>
</evidence>
<dbReference type="GO" id="GO:0008270">
    <property type="term" value="F:zinc ion binding"/>
    <property type="evidence" value="ECO:0007669"/>
    <property type="project" value="InterPro"/>
</dbReference>
<keyword evidence="6" id="KW-0539">Nucleus</keyword>
<feature type="compositionally biased region" description="Polar residues" evidence="7">
    <location>
        <begin position="55"/>
        <end position="64"/>
    </location>
</feature>
<protein>
    <submittedName>
        <fullName evidence="9">Transcription factor Cys6</fullName>
    </submittedName>
</protein>
<dbReference type="PANTHER" id="PTHR31313">
    <property type="entry name" value="TY1 ENHANCER ACTIVATOR"/>
    <property type="match status" value="1"/>
</dbReference>
<dbReference type="InterPro" id="IPR007219">
    <property type="entry name" value="XnlR_reg_dom"/>
</dbReference>
<dbReference type="CDD" id="cd12148">
    <property type="entry name" value="fungal_TF_MHR"/>
    <property type="match status" value="1"/>
</dbReference>